<dbReference type="Gene3D" id="3.40.50.1580">
    <property type="entry name" value="Nucleoside phosphorylase domain"/>
    <property type="match status" value="1"/>
</dbReference>
<feature type="compositionally biased region" description="Acidic residues" evidence="1">
    <location>
        <begin position="1459"/>
        <end position="1472"/>
    </location>
</feature>
<feature type="region of interest" description="Disordered" evidence="1">
    <location>
        <begin position="1415"/>
        <end position="1528"/>
    </location>
</feature>
<evidence type="ECO:0000313" key="3">
    <source>
        <dbReference type="EMBL" id="CAF9922304.1"/>
    </source>
</evidence>
<feature type="compositionally biased region" description="Basic and acidic residues" evidence="1">
    <location>
        <begin position="1473"/>
        <end position="1501"/>
    </location>
</feature>
<feature type="compositionally biased region" description="Acidic residues" evidence="1">
    <location>
        <begin position="1508"/>
        <end position="1521"/>
    </location>
</feature>
<dbReference type="InterPro" id="IPR035994">
    <property type="entry name" value="Nucleoside_phosphorylase_sf"/>
</dbReference>
<dbReference type="InterPro" id="IPR027417">
    <property type="entry name" value="P-loop_NTPase"/>
</dbReference>
<dbReference type="PANTHER" id="PTHR46082:SF6">
    <property type="entry name" value="AAA+ ATPASE DOMAIN-CONTAINING PROTEIN-RELATED"/>
    <property type="match status" value="1"/>
</dbReference>
<organism evidence="3 4">
    <name type="scientific">Gomphillus americanus</name>
    <dbReference type="NCBI Taxonomy" id="1940652"/>
    <lineage>
        <taxon>Eukaryota</taxon>
        <taxon>Fungi</taxon>
        <taxon>Dikarya</taxon>
        <taxon>Ascomycota</taxon>
        <taxon>Pezizomycotina</taxon>
        <taxon>Lecanoromycetes</taxon>
        <taxon>OSLEUM clade</taxon>
        <taxon>Ostropomycetidae</taxon>
        <taxon>Ostropales</taxon>
        <taxon>Graphidaceae</taxon>
        <taxon>Gomphilloideae</taxon>
        <taxon>Gomphillus</taxon>
    </lineage>
</organism>
<dbReference type="SUPFAM" id="SSF52540">
    <property type="entry name" value="P-loop containing nucleoside triphosphate hydrolases"/>
    <property type="match status" value="1"/>
</dbReference>
<dbReference type="GO" id="GO:0043531">
    <property type="term" value="F:ADP binding"/>
    <property type="evidence" value="ECO:0007669"/>
    <property type="project" value="InterPro"/>
</dbReference>
<comment type="caution">
    <text evidence="3">The sequence shown here is derived from an EMBL/GenBank/DDBJ whole genome shotgun (WGS) entry which is preliminary data.</text>
</comment>
<protein>
    <recommendedName>
        <fullName evidence="2">Nucleoside phosphorylase domain-containing protein</fullName>
    </recommendedName>
</protein>
<evidence type="ECO:0000313" key="4">
    <source>
        <dbReference type="Proteomes" id="UP000664169"/>
    </source>
</evidence>
<accession>A0A8H3FF00</accession>
<feature type="compositionally biased region" description="Basic and acidic residues" evidence="1">
    <location>
        <begin position="1427"/>
        <end position="1458"/>
    </location>
</feature>
<dbReference type="Pfam" id="PF01048">
    <property type="entry name" value="PNP_UDP_1"/>
    <property type="match status" value="1"/>
</dbReference>
<feature type="domain" description="Nucleoside phosphorylase" evidence="2">
    <location>
        <begin position="14"/>
        <end position="141"/>
    </location>
</feature>
<dbReference type="Pfam" id="PF13432">
    <property type="entry name" value="TPR_16"/>
    <property type="match status" value="1"/>
</dbReference>
<dbReference type="SUPFAM" id="SSF48452">
    <property type="entry name" value="TPR-like"/>
    <property type="match status" value="2"/>
</dbReference>
<dbReference type="Proteomes" id="UP000664169">
    <property type="component" value="Unassembled WGS sequence"/>
</dbReference>
<dbReference type="InterPro" id="IPR011990">
    <property type="entry name" value="TPR-like_helical_dom_sf"/>
</dbReference>
<dbReference type="Gene3D" id="3.40.50.300">
    <property type="entry name" value="P-loop containing nucleotide triphosphate hydrolases"/>
    <property type="match status" value="1"/>
</dbReference>
<gene>
    <name evidence="3" type="ORF">GOMPHAMPRED_002516</name>
</gene>
<evidence type="ECO:0000259" key="2">
    <source>
        <dbReference type="Pfam" id="PF01048"/>
    </source>
</evidence>
<proteinExistence type="predicted"/>
<dbReference type="PANTHER" id="PTHR46082">
    <property type="entry name" value="ATP/GTP-BINDING PROTEIN-RELATED"/>
    <property type="match status" value="1"/>
</dbReference>
<dbReference type="InterPro" id="IPR019734">
    <property type="entry name" value="TPR_rpt"/>
</dbReference>
<reference evidence="3" key="1">
    <citation type="submission" date="2021-03" db="EMBL/GenBank/DDBJ databases">
        <authorList>
            <person name="Tagirdzhanova G."/>
        </authorList>
    </citation>
    <scope>NUCLEOTIDE SEQUENCE</scope>
</reference>
<dbReference type="InterPro" id="IPR053137">
    <property type="entry name" value="NLR-like"/>
</dbReference>
<dbReference type="OrthoDB" id="1658288at2759"/>
<dbReference type="SMART" id="SM00028">
    <property type="entry name" value="TPR"/>
    <property type="match status" value="5"/>
</dbReference>
<dbReference type="GO" id="GO:0003824">
    <property type="term" value="F:catalytic activity"/>
    <property type="evidence" value="ECO:0007669"/>
    <property type="project" value="InterPro"/>
</dbReference>
<dbReference type="GO" id="GO:0009116">
    <property type="term" value="P:nucleoside metabolic process"/>
    <property type="evidence" value="ECO:0007669"/>
    <property type="project" value="InterPro"/>
</dbReference>
<name>A0A8H3FF00_9LECA</name>
<dbReference type="SUPFAM" id="SSF53167">
    <property type="entry name" value="Purine and uridine phosphorylases"/>
    <property type="match status" value="1"/>
</dbReference>
<dbReference type="EMBL" id="CAJPDQ010000018">
    <property type="protein sequence ID" value="CAF9922304.1"/>
    <property type="molecule type" value="Genomic_DNA"/>
</dbReference>
<sequence length="1632" mass="185057">MDLPSKPDDRRDFKVAIICALPLEAEMVEMVFDKDWIEDGMKYGKAAKDTNTYTTGVIAGHNVVLAYCPSIGKNAAAQVATSMKTSFTGIKVALVVGICGAVPFYDNQEDETEEIVLGDCIISTSVVQFDFGRLGPGGFQKKDGLDSRGLANTELRGLMAKLKSRKNVSDMTKKLNSYLEAVQKEDPKRTKYPGYEEDRLYKASYIHTHHDGAEMCKKCNLELGICDTDCKTLGCSDDNLITRNRLSSNACPQLHFGCFGSSDTVVKSGLHREELAKADEIIAFEMEGSGVWGILPTIVVKAVCDYADSHKNKRWQSYAAAVAASTAKALIGKLELADEEAITPDALARAVQRLEQMHSSLTVKSKVKHFNTIPFPRDEHFVGRGEILDTMFSKLQNREPFYQSRVGLIGMGGIGKSQIAIEYAYRLMEKKPHHSVFWVFAASSARFEQSYIDIASQADLKTSETLSALQAVHRWLSHEQQDWTLILDNLDSYRMLIESSSNGKTLMDYLPITDAGTIVVTSRSRAAASDLVSLKNMLLVGSMDEQDSIQLLRDKTEIDDEEAAKKLIHAVESLPLAITHAGSFIASRTPRWTVSKYLKSLETEKSQVEILYRAALSDKRRDSSSARTIQATFQISFIALLQDSPGAAQLLSLMSMFQNQYIPEELLISRDETGAYEDDRIDILEKYSLVVRTTQGTPFNPSLDPPYRTISIHRAVHMSLRLWLETKGELGRWQSESIATVEKTFPLDQTVPTSEALSRRLLPHAEQVISYGLQPDDSADKISLERDQCKVRLMLAMIQYWQHVGQDSTHQDFCKVALDLSLWVFPVDSKYNLMTGRYHNHILYNSGSKEKAMIEQRRLIALAGDRTQEEIYFLLRKDFIEFVLNDDTSSADSNREAVLLARDSLSKLNKATMDFWHRYRYRFALFLAELFEAFEGFYGLRDARWILREALAEKAPFEYDPIYWQLVSQLASVCKTMGNLAEAEKLYSELVESGPDAYDYESKRNLEDRYKLGEVLIMMGRNGEAAELQKSLLDDHIHTFGEGSTLTLAVMRDCAISVFKIGRREEGLKMLQRADDLATLHLGRNHRTTREIMHWRAKCLGKSHRWKEAEVPWSAILAAQRADPTVQGPSTNDCLFSLIVVLEHQGKWEEAEQFHRELVQNANDTDVYIESHNDLSRVNMVKPFSSVELKTRLFNNLVKQAKWEEVRAIYLQLMDSEGKNASVHAIDIEYGLSMRLLDLEVRDHALVVLRSALAMASEKGDRAAAKPMLNTLINELEQDEKWEAAEPLYRRLLNIHEDLDDSLSDVSAVMESLGSFAHNLIRQQKFSKAEALLRRVLVVTEAIYESKGGMVGETLIRIGGVLMSQYRYKEAENLYRRSIALSSIHGVDEAQFRMGVALYLQGLYAEAEETFTAIFKDSEDDQSEENTQDRDDGKDTQSKENHDYEEHNVQSAESHGDGEENAESEVSYEDENKDTRLVRYDRARSEHTWNKNDANENDADRSAGGYEDRDEDTESEEESDKTEEKEDLSAPWWSAVWLHASIRAQYGGNPSQKVKPDLQTQFNSVITQVQERILTNEEESLQMPVDLIKIWTISHELGIQKKYQQQRDFKKKHGIAEHRAATIIEWYDELIR</sequence>
<evidence type="ECO:0000256" key="1">
    <source>
        <dbReference type="SAM" id="MobiDB-lite"/>
    </source>
</evidence>
<dbReference type="Gene3D" id="1.25.40.10">
    <property type="entry name" value="Tetratricopeptide repeat domain"/>
    <property type="match status" value="2"/>
</dbReference>
<dbReference type="InterPro" id="IPR000845">
    <property type="entry name" value="Nucleoside_phosphorylase_d"/>
</dbReference>
<keyword evidence="4" id="KW-1185">Reference proteome</keyword>